<dbReference type="Proteomes" id="UP001151699">
    <property type="component" value="Chromosome B"/>
</dbReference>
<accession>A0A9Q0N5L1</accession>
<name>A0A9Q0N5L1_9DIPT</name>
<gene>
    <name evidence="1" type="ORF">Bhyg_08000</name>
</gene>
<feature type="non-terminal residue" evidence="1">
    <location>
        <position position="69"/>
    </location>
</feature>
<dbReference type="AlphaFoldDB" id="A0A9Q0N5L1"/>
<evidence type="ECO:0000313" key="2">
    <source>
        <dbReference type="Proteomes" id="UP001151699"/>
    </source>
</evidence>
<evidence type="ECO:0000313" key="1">
    <source>
        <dbReference type="EMBL" id="KAJ6643044.1"/>
    </source>
</evidence>
<protein>
    <submittedName>
        <fullName evidence="1">Uncharacterized protein</fullName>
    </submittedName>
</protein>
<sequence length="69" mass="7822">MSDSEICDPNRGQDPCQIFWNNIEDKTGSHLPLYVRNILKYNGFNCAMSMKLLEEDDLIAIEATVKSNA</sequence>
<reference evidence="1" key="1">
    <citation type="submission" date="2022-07" db="EMBL/GenBank/DDBJ databases">
        <authorList>
            <person name="Trinca V."/>
            <person name="Uliana J.V.C."/>
            <person name="Torres T.T."/>
            <person name="Ward R.J."/>
            <person name="Monesi N."/>
        </authorList>
    </citation>
    <scope>NUCLEOTIDE SEQUENCE</scope>
    <source>
        <strain evidence="1">HSMRA1968</strain>
        <tissue evidence="1">Whole embryos</tissue>
    </source>
</reference>
<proteinExistence type="predicted"/>
<dbReference type="EMBL" id="WJQU01000002">
    <property type="protein sequence ID" value="KAJ6643044.1"/>
    <property type="molecule type" value="Genomic_DNA"/>
</dbReference>
<comment type="caution">
    <text evidence="1">The sequence shown here is derived from an EMBL/GenBank/DDBJ whole genome shotgun (WGS) entry which is preliminary data.</text>
</comment>
<organism evidence="1 2">
    <name type="scientific">Pseudolycoriella hygida</name>
    <dbReference type="NCBI Taxonomy" id="35572"/>
    <lineage>
        <taxon>Eukaryota</taxon>
        <taxon>Metazoa</taxon>
        <taxon>Ecdysozoa</taxon>
        <taxon>Arthropoda</taxon>
        <taxon>Hexapoda</taxon>
        <taxon>Insecta</taxon>
        <taxon>Pterygota</taxon>
        <taxon>Neoptera</taxon>
        <taxon>Endopterygota</taxon>
        <taxon>Diptera</taxon>
        <taxon>Nematocera</taxon>
        <taxon>Sciaroidea</taxon>
        <taxon>Sciaridae</taxon>
        <taxon>Pseudolycoriella</taxon>
    </lineage>
</organism>
<dbReference type="OrthoDB" id="7700684at2759"/>
<keyword evidence="2" id="KW-1185">Reference proteome</keyword>